<feature type="transmembrane region" description="Helical" evidence="9">
    <location>
        <begin position="44"/>
        <end position="66"/>
    </location>
</feature>
<evidence type="ECO:0000256" key="6">
    <source>
        <dbReference type="ARBA" id="ARBA00024145"/>
    </source>
</evidence>
<name>A0A5S6QP79_TRIMR</name>
<dbReference type="Proteomes" id="UP000046395">
    <property type="component" value="Unassembled WGS sequence"/>
</dbReference>
<dbReference type="PANTHER" id="PTHR15948:SF0">
    <property type="entry name" value="GOLGI PH REGULATOR A-RELATED"/>
    <property type="match status" value="1"/>
</dbReference>
<organism evidence="12 13">
    <name type="scientific">Trichuris muris</name>
    <name type="common">Mouse whipworm</name>
    <dbReference type="NCBI Taxonomy" id="70415"/>
    <lineage>
        <taxon>Eukaryota</taxon>
        <taxon>Metazoa</taxon>
        <taxon>Ecdysozoa</taxon>
        <taxon>Nematoda</taxon>
        <taxon>Enoplea</taxon>
        <taxon>Dorylaimia</taxon>
        <taxon>Trichinellida</taxon>
        <taxon>Trichuridae</taxon>
        <taxon>Trichuris</taxon>
    </lineage>
</organism>
<evidence type="ECO:0000256" key="4">
    <source>
        <dbReference type="ARBA" id="ARBA00022989"/>
    </source>
</evidence>
<dbReference type="AlphaFoldDB" id="A0A5S6QP79"/>
<feature type="transmembrane region" description="Helical" evidence="9">
    <location>
        <begin position="109"/>
        <end position="129"/>
    </location>
</feature>
<keyword evidence="4 9" id="KW-1133">Transmembrane helix</keyword>
<comment type="subcellular location">
    <subcellularLocation>
        <location evidence="1">Membrane</location>
        <topology evidence="1">Multi-pass membrane protein</topology>
    </subcellularLocation>
</comment>
<dbReference type="Pfam" id="PF12430">
    <property type="entry name" value="ABA_GPCR"/>
    <property type="match status" value="1"/>
</dbReference>
<feature type="transmembrane region" description="Helical" evidence="9">
    <location>
        <begin position="336"/>
        <end position="360"/>
    </location>
</feature>
<comment type="similarity">
    <text evidence="2">Belongs to the Golgi pH regulator (TC 1.A.38) family.</text>
</comment>
<dbReference type="InterPro" id="IPR025969">
    <property type="entry name" value="ABA_GPCR_dom"/>
</dbReference>
<evidence type="ECO:0000256" key="2">
    <source>
        <dbReference type="ARBA" id="ARBA00009478"/>
    </source>
</evidence>
<evidence type="ECO:0000313" key="12">
    <source>
        <dbReference type="Proteomes" id="UP000046395"/>
    </source>
</evidence>
<comment type="catalytic activity">
    <reaction evidence="7">
        <text>bromide(in) = bromide(out)</text>
        <dbReference type="Rhea" id="RHEA:75383"/>
        <dbReference type="ChEBI" id="CHEBI:15858"/>
    </reaction>
</comment>
<dbReference type="Pfam" id="PF12537">
    <property type="entry name" value="GPHR_N"/>
    <property type="match status" value="1"/>
</dbReference>
<proteinExistence type="inferred from homology"/>
<feature type="transmembrane region" description="Helical" evidence="9">
    <location>
        <begin position="278"/>
        <end position="303"/>
    </location>
</feature>
<feature type="transmembrane region" description="Helical" evidence="9">
    <location>
        <begin position="6"/>
        <end position="24"/>
    </location>
</feature>
<dbReference type="InterPro" id="IPR015672">
    <property type="entry name" value="GPHR/GTG"/>
</dbReference>
<dbReference type="InterPro" id="IPR022535">
    <property type="entry name" value="Golgi_pH-regulator_cons_dom"/>
</dbReference>
<sequence>MSLISDLFIIIGSQALLFFIGHWYCRHVLCGNEEIPNRHSEILFASTFSLCCILLLLVVFEIIDILAREFRLLVWKSALYLVTLLLVVFIPNNIAELAIRKLSFKNRKFANMVLWFTWLIIIYCFYKLLGPLPVTHGQTSLWSIESIVSRVGVIGVLMVATMAGFGAVNCLYTSLPCFIQRVPEDYAEKVERQIGKTFEMIAAKKLRTLDAADVSEPLGKKQSLFNLFGASTSSLVDNEVLEEIKSLEAFNERLFMEYVEINAINRQKAYAKTLRGKYFIFVGYVLSLLSSWKMVSSIINIVFDRYGTVDPVTRVITIAVHYMGFDFDVKFYSQNFSFVFVGLLSLCSVRTLLVNFAKLFSIFNPGRLSNISILLTTEVMGMYLLSSVLLVRMSIPAEYRWIITEVFGNLAYPFYHRWFDEIFILSVMASTAFFVIVHKKYNFKKCE</sequence>
<dbReference type="PANTHER" id="PTHR15948">
    <property type="entry name" value="G-PROTEIN COUPLED RECEPTOR 89-RELATED"/>
    <property type="match status" value="1"/>
</dbReference>
<keyword evidence="12" id="KW-1185">Reference proteome</keyword>
<evidence type="ECO:0000256" key="8">
    <source>
        <dbReference type="ARBA" id="ARBA00044702"/>
    </source>
</evidence>
<evidence type="ECO:0000259" key="10">
    <source>
        <dbReference type="Pfam" id="PF12430"/>
    </source>
</evidence>
<dbReference type="GO" id="GO:0016020">
    <property type="term" value="C:membrane"/>
    <property type="evidence" value="ECO:0007669"/>
    <property type="project" value="UniProtKB-SubCell"/>
</dbReference>
<comment type="catalytic activity">
    <reaction evidence="8">
        <text>fluoride(in) = fluoride(out)</text>
        <dbReference type="Rhea" id="RHEA:76159"/>
        <dbReference type="ChEBI" id="CHEBI:17051"/>
    </reaction>
</comment>
<feature type="domain" description="Abscisic acid G-protein coupled receptor-like" evidence="10">
    <location>
        <begin position="270"/>
        <end position="439"/>
    </location>
</feature>
<feature type="transmembrane region" description="Helical" evidence="9">
    <location>
        <begin position="149"/>
        <end position="172"/>
    </location>
</feature>
<feature type="transmembrane region" description="Helical" evidence="9">
    <location>
        <begin position="372"/>
        <end position="395"/>
    </location>
</feature>
<evidence type="ECO:0000256" key="7">
    <source>
        <dbReference type="ARBA" id="ARBA00035085"/>
    </source>
</evidence>
<evidence type="ECO:0000313" key="13">
    <source>
        <dbReference type="WBParaSite" id="TMUE_2000008672.1"/>
    </source>
</evidence>
<evidence type="ECO:0000256" key="5">
    <source>
        <dbReference type="ARBA" id="ARBA00023136"/>
    </source>
</evidence>
<dbReference type="STRING" id="70415.A0A5S6QP79"/>
<feature type="transmembrane region" description="Helical" evidence="9">
    <location>
        <begin position="415"/>
        <end position="437"/>
    </location>
</feature>
<evidence type="ECO:0000256" key="3">
    <source>
        <dbReference type="ARBA" id="ARBA00022692"/>
    </source>
</evidence>
<evidence type="ECO:0000259" key="11">
    <source>
        <dbReference type="Pfam" id="PF12537"/>
    </source>
</evidence>
<comment type="catalytic activity">
    <reaction evidence="6">
        <text>iodide(out) = iodide(in)</text>
        <dbReference type="Rhea" id="RHEA:66324"/>
        <dbReference type="ChEBI" id="CHEBI:16382"/>
    </reaction>
</comment>
<accession>A0A5S6QP79</accession>
<dbReference type="WBParaSite" id="TMUE_2000008672.1">
    <property type="protein sequence ID" value="TMUE_2000008672.1"/>
    <property type="gene ID" value="WBGene00300354"/>
</dbReference>
<protein>
    <submittedName>
        <fullName evidence="13">Abscisic acid G-protein coupled receptor-like domain-containing protein</fullName>
    </submittedName>
</protein>
<reference evidence="13" key="1">
    <citation type="submission" date="2019-12" db="UniProtKB">
        <authorList>
            <consortium name="WormBaseParasite"/>
        </authorList>
    </citation>
    <scope>IDENTIFICATION</scope>
</reference>
<feature type="transmembrane region" description="Helical" evidence="9">
    <location>
        <begin position="78"/>
        <end position="97"/>
    </location>
</feature>
<keyword evidence="5 9" id="KW-0472">Membrane</keyword>
<feature type="domain" description="Golgi pH regulator conserved" evidence="11">
    <location>
        <begin position="143"/>
        <end position="206"/>
    </location>
</feature>
<keyword evidence="3 9" id="KW-0812">Transmembrane</keyword>
<evidence type="ECO:0000256" key="9">
    <source>
        <dbReference type="SAM" id="Phobius"/>
    </source>
</evidence>
<evidence type="ECO:0000256" key="1">
    <source>
        <dbReference type="ARBA" id="ARBA00004141"/>
    </source>
</evidence>